<dbReference type="SUPFAM" id="SSF48498">
    <property type="entry name" value="Tetracyclin repressor-like, C-terminal domain"/>
    <property type="match status" value="1"/>
</dbReference>
<dbReference type="InterPro" id="IPR050109">
    <property type="entry name" value="HTH-type_TetR-like_transc_reg"/>
</dbReference>
<dbReference type="SUPFAM" id="SSF54427">
    <property type="entry name" value="NTF2-like"/>
    <property type="match status" value="1"/>
</dbReference>
<dbReference type="PANTHER" id="PTHR30055:SF200">
    <property type="entry name" value="HTH-TYPE TRANSCRIPTIONAL REPRESSOR BDCR"/>
    <property type="match status" value="1"/>
</dbReference>
<dbReference type="InterPro" id="IPR037401">
    <property type="entry name" value="SnoaL-like"/>
</dbReference>
<dbReference type="Gene3D" id="3.10.450.50">
    <property type="match status" value="1"/>
</dbReference>
<dbReference type="Pfam" id="PF13977">
    <property type="entry name" value="TetR_C_6"/>
    <property type="match status" value="1"/>
</dbReference>
<dbReference type="InterPro" id="IPR039538">
    <property type="entry name" value="BetI_C"/>
</dbReference>
<keyword evidence="4" id="KW-0804">Transcription</keyword>
<reference evidence="6" key="1">
    <citation type="submission" date="2020-05" db="EMBL/GenBank/DDBJ databases">
        <authorList>
            <person name="Chiriac C."/>
            <person name="Salcher M."/>
            <person name="Ghai R."/>
            <person name="Kavagutti S V."/>
        </authorList>
    </citation>
    <scope>NUCLEOTIDE SEQUENCE</scope>
</reference>
<gene>
    <name evidence="6" type="ORF">UFOPK1493_03575</name>
</gene>
<dbReference type="Pfam" id="PF00440">
    <property type="entry name" value="TetR_N"/>
    <property type="match status" value="1"/>
</dbReference>
<dbReference type="PROSITE" id="PS50977">
    <property type="entry name" value="HTH_TETR_2"/>
    <property type="match status" value="1"/>
</dbReference>
<proteinExistence type="predicted"/>
<dbReference type="InterPro" id="IPR036271">
    <property type="entry name" value="Tet_transcr_reg_TetR-rel_C_sf"/>
</dbReference>
<dbReference type="GO" id="GO:0003700">
    <property type="term" value="F:DNA-binding transcription factor activity"/>
    <property type="evidence" value="ECO:0007669"/>
    <property type="project" value="TreeGrafter"/>
</dbReference>
<dbReference type="PANTHER" id="PTHR30055">
    <property type="entry name" value="HTH-TYPE TRANSCRIPTIONAL REGULATOR RUTR"/>
    <property type="match status" value="1"/>
</dbReference>
<dbReference type="GO" id="GO:0000976">
    <property type="term" value="F:transcription cis-regulatory region binding"/>
    <property type="evidence" value="ECO:0007669"/>
    <property type="project" value="TreeGrafter"/>
</dbReference>
<dbReference type="InterPro" id="IPR009057">
    <property type="entry name" value="Homeodomain-like_sf"/>
</dbReference>
<dbReference type="Pfam" id="PF13577">
    <property type="entry name" value="SnoaL_4"/>
    <property type="match status" value="1"/>
</dbReference>
<evidence type="ECO:0000313" key="6">
    <source>
        <dbReference type="EMBL" id="CAB4588083.1"/>
    </source>
</evidence>
<name>A0A6J6FM97_9ZZZZ</name>
<dbReference type="SUPFAM" id="SSF46689">
    <property type="entry name" value="Homeodomain-like"/>
    <property type="match status" value="1"/>
</dbReference>
<sequence length="348" mass="38556">MKKQSVEERRNEILEVTCQVVIERGFAGTRISDVAKRLDVSSSLIHYHFDSKESLLAEAFAHYAQNDLAEMEGEIASAPTATAQLDRLIQNMVPEGSDDLEWMLWIDGWGEALRNPMMKKISQQLDEQTTDLLQRVLTAGVESGEFSCAAPESSAIRLTALVDGLAVQFAAHDGMMDRRQLIDHVRTVAAAEVGLTLADFESTSAVPPRPRSVSVAPGAATESALRQLIAQYSDAVIRNDPEAWIATWADDGRWSLSPGTWIEGRNAILTTWTGAMKGLKWVVHTPGVCLFEVDEHEGTANGRVTIEERFERTRGGRGGILATYHDTYRRVHGQWLFDSRELHVIATL</sequence>
<keyword evidence="2" id="KW-0805">Transcription regulation</keyword>
<evidence type="ECO:0000256" key="3">
    <source>
        <dbReference type="ARBA" id="ARBA00023125"/>
    </source>
</evidence>
<feature type="domain" description="HTH tetR-type" evidence="5">
    <location>
        <begin position="7"/>
        <end position="67"/>
    </location>
</feature>
<organism evidence="6">
    <name type="scientific">freshwater metagenome</name>
    <dbReference type="NCBI Taxonomy" id="449393"/>
    <lineage>
        <taxon>unclassified sequences</taxon>
        <taxon>metagenomes</taxon>
        <taxon>ecological metagenomes</taxon>
    </lineage>
</organism>
<keyword evidence="3" id="KW-0238">DNA-binding</keyword>
<accession>A0A6J6FM97</accession>
<dbReference type="EMBL" id="CAEZSR010000208">
    <property type="protein sequence ID" value="CAB4588083.1"/>
    <property type="molecule type" value="Genomic_DNA"/>
</dbReference>
<keyword evidence="1" id="KW-0678">Repressor</keyword>
<evidence type="ECO:0000256" key="2">
    <source>
        <dbReference type="ARBA" id="ARBA00023015"/>
    </source>
</evidence>
<evidence type="ECO:0000256" key="1">
    <source>
        <dbReference type="ARBA" id="ARBA00022491"/>
    </source>
</evidence>
<evidence type="ECO:0000256" key="4">
    <source>
        <dbReference type="ARBA" id="ARBA00023163"/>
    </source>
</evidence>
<dbReference type="AlphaFoldDB" id="A0A6J6FM97"/>
<dbReference type="InterPro" id="IPR032710">
    <property type="entry name" value="NTF2-like_dom_sf"/>
</dbReference>
<dbReference type="Gene3D" id="1.10.357.10">
    <property type="entry name" value="Tetracycline Repressor, domain 2"/>
    <property type="match status" value="1"/>
</dbReference>
<protein>
    <submittedName>
        <fullName evidence="6">Unannotated protein</fullName>
    </submittedName>
</protein>
<evidence type="ECO:0000259" key="5">
    <source>
        <dbReference type="PROSITE" id="PS50977"/>
    </source>
</evidence>
<dbReference type="PRINTS" id="PR00455">
    <property type="entry name" value="HTHTETR"/>
</dbReference>
<dbReference type="InterPro" id="IPR001647">
    <property type="entry name" value="HTH_TetR"/>
</dbReference>